<dbReference type="SMART" id="SM00836">
    <property type="entry name" value="DALR_1"/>
    <property type="match status" value="1"/>
</dbReference>
<evidence type="ECO:0000259" key="12">
    <source>
        <dbReference type="SMART" id="SM01016"/>
    </source>
</evidence>
<dbReference type="Pfam" id="PF00750">
    <property type="entry name" value="tRNA-synt_1d"/>
    <property type="match status" value="1"/>
</dbReference>
<sequence length="579" mass="64234">MNIKQLLTEKTQTAFVALGLPADTNAAVTVSTRPEFGDYQINGAMAAAKLMKTNPRQLAEQLVQQLALEGIAEKTEIAGPGFINVTLDKAWLAAQLQQAAADSRLGVSTNTAPQTVVVDYSAPNLAKEMHVGHLRSTIIGDAVVRTMEFWGDKVIRQNHMGDWGTQFGMLIAHLEDKLAAGIDLESVALADLEDFYREAKKRFDDEAGFADKSRDYVVKLQSGDAHCQKLWQLFIDTSVKHSEEVYEKLNVTLSHADIKPESAYNSMLQGIVDDLKQRQLAVEDQGALVVFLQELADKEGNPSPFIVQKTGGGFLYSTTDLAACQYRSHDLNADRIVIFTDARQALHFKQVELVARKAGYLRDATTYDHCPFGTMMGEDGKPFKTRTGGTVKLAELLEEAVVRAKAVVQDKASDLSEDEIAEVARKVGIGAVKFADLSKNRTSDYIFSWDAMLSFEGATAPYLQYAYTRVRSILRRAEIADGFSAELVIAQEQEKQLAVKLLRFEEAIQQVMKDAQPNLLCNYLYELASLYMAFYEACPILKDGVEPAQRDSRLMLSIFTSKLLKQGLDLLGIEVMERM</sequence>
<dbReference type="InterPro" id="IPR036695">
    <property type="entry name" value="Arg-tRNA-synth_N_sf"/>
</dbReference>
<dbReference type="EMBL" id="BAAAEO010000001">
    <property type="protein sequence ID" value="GAA0536635.1"/>
    <property type="molecule type" value="Genomic_DNA"/>
</dbReference>
<dbReference type="InterPro" id="IPR035684">
    <property type="entry name" value="ArgRS_core"/>
</dbReference>
<dbReference type="Gene3D" id="3.30.1360.70">
    <property type="entry name" value="Arginyl tRNA synthetase N-terminal domain"/>
    <property type="match status" value="1"/>
</dbReference>
<dbReference type="PRINTS" id="PR01038">
    <property type="entry name" value="TRNASYNTHARG"/>
</dbReference>
<dbReference type="SUPFAM" id="SSF55190">
    <property type="entry name" value="Arginyl-tRNA synthetase (ArgRS), N-terminal 'additional' domain"/>
    <property type="match status" value="1"/>
</dbReference>
<dbReference type="GO" id="GO:0016874">
    <property type="term" value="F:ligase activity"/>
    <property type="evidence" value="ECO:0007669"/>
    <property type="project" value="UniProtKB-KW"/>
</dbReference>
<keyword evidence="14" id="KW-1185">Reference proteome</keyword>
<dbReference type="InterPro" id="IPR009080">
    <property type="entry name" value="tRNAsynth_Ia_anticodon-bd"/>
</dbReference>
<keyword evidence="2 9" id="KW-0963">Cytoplasm</keyword>
<dbReference type="Gene3D" id="3.40.50.620">
    <property type="entry name" value="HUPs"/>
    <property type="match status" value="1"/>
</dbReference>
<evidence type="ECO:0000256" key="1">
    <source>
        <dbReference type="ARBA" id="ARBA00005594"/>
    </source>
</evidence>
<organism evidence="13 14">
    <name type="scientific">Rheinheimera aquimaris</name>
    <dbReference type="NCBI Taxonomy" id="412437"/>
    <lineage>
        <taxon>Bacteria</taxon>
        <taxon>Pseudomonadati</taxon>
        <taxon>Pseudomonadota</taxon>
        <taxon>Gammaproteobacteria</taxon>
        <taxon>Chromatiales</taxon>
        <taxon>Chromatiaceae</taxon>
        <taxon>Rheinheimera</taxon>
    </lineage>
</organism>
<keyword evidence="6 9" id="KW-0648">Protein biosynthesis</keyword>
<dbReference type="Gene3D" id="1.10.730.10">
    <property type="entry name" value="Isoleucyl-tRNA Synthetase, Domain 1"/>
    <property type="match status" value="1"/>
</dbReference>
<comment type="similarity">
    <text evidence="1 9 10">Belongs to the class-I aminoacyl-tRNA synthetase family.</text>
</comment>
<keyword evidence="4 9" id="KW-0547">Nucleotide-binding</keyword>
<reference evidence="14" key="1">
    <citation type="journal article" date="2019" name="Int. J. Syst. Evol. Microbiol.">
        <title>The Global Catalogue of Microorganisms (GCM) 10K type strain sequencing project: providing services to taxonomists for standard genome sequencing and annotation.</title>
        <authorList>
            <consortium name="The Broad Institute Genomics Platform"/>
            <consortium name="The Broad Institute Genome Sequencing Center for Infectious Disease"/>
            <person name="Wu L."/>
            <person name="Ma J."/>
        </authorList>
    </citation>
    <scope>NUCLEOTIDE SEQUENCE [LARGE SCALE GENOMIC DNA]</scope>
    <source>
        <strain evidence="14">JCM 14331</strain>
    </source>
</reference>
<comment type="subunit">
    <text evidence="9">Monomer.</text>
</comment>
<keyword evidence="3 9" id="KW-0436">Ligase</keyword>
<evidence type="ECO:0000256" key="10">
    <source>
        <dbReference type="RuleBase" id="RU363038"/>
    </source>
</evidence>
<dbReference type="EC" id="6.1.1.19" evidence="9"/>
<dbReference type="Pfam" id="PF03485">
    <property type="entry name" value="Arg_tRNA_synt_N"/>
    <property type="match status" value="1"/>
</dbReference>
<evidence type="ECO:0000256" key="9">
    <source>
        <dbReference type="HAMAP-Rule" id="MF_00123"/>
    </source>
</evidence>
<dbReference type="PANTHER" id="PTHR11956">
    <property type="entry name" value="ARGINYL-TRNA SYNTHETASE"/>
    <property type="match status" value="1"/>
</dbReference>
<evidence type="ECO:0000259" key="11">
    <source>
        <dbReference type="SMART" id="SM00836"/>
    </source>
</evidence>
<dbReference type="PROSITE" id="PS00178">
    <property type="entry name" value="AA_TRNA_LIGASE_I"/>
    <property type="match status" value="1"/>
</dbReference>
<dbReference type="Proteomes" id="UP001501169">
    <property type="component" value="Unassembled WGS sequence"/>
</dbReference>
<dbReference type="HAMAP" id="MF_00123">
    <property type="entry name" value="Arg_tRNA_synth"/>
    <property type="match status" value="1"/>
</dbReference>
<evidence type="ECO:0000256" key="5">
    <source>
        <dbReference type="ARBA" id="ARBA00022840"/>
    </source>
</evidence>
<dbReference type="CDD" id="cd00671">
    <property type="entry name" value="ArgRS_core"/>
    <property type="match status" value="1"/>
</dbReference>
<dbReference type="PANTHER" id="PTHR11956:SF5">
    <property type="entry name" value="ARGININE--TRNA LIGASE, CYTOPLASMIC"/>
    <property type="match status" value="1"/>
</dbReference>
<dbReference type="InterPro" id="IPR005148">
    <property type="entry name" value="Arg-tRNA-synth_N"/>
</dbReference>
<evidence type="ECO:0000313" key="13">
    <source>
        <dbReference type="EMBL" id="GAA0536635.1"/>
    </source>
</evidence>
<evidence type="ECO:0000256" key="3">
    <source>
        <dbReference type="ARBA" id="ARBA00022598"/>
    </source>
</evidence>
<evidence type="ECO:0000313" key="14">
    <source>
        <dbReference type="Proteomes" id="UP001501169"/>
    </source>
</evidence>
<dbReference type="NCBIfam" id="TIGR00456">
    <property type="entry name" value="argS"/>
    <property type="match status" value="1"/>
</dbReference>
<dbReference type="InterPro" id="IPR014729">
    <property type="entry name" value="Rossmann-like_a/b/a_fold"/>
</dbReference>
<feature type="domain" description="Arginyl tRNA synthetase N-terminal" evidence="12">
    <location>
        <begin position="1"/>
        <end position="87"/>
    </location>
</feature>
<dbReference type="RefSeq" id="WP_134059611.1">
    <property type="nucleotide sequence ID" value="NZ_BAAAEO010000001.1"/>
</dbReference>
<gene>
    <name evidence="9 13" type="primary">argS</name>
    <name evidence="13" type="ORF">GCM10009098_00050</name>
</gene>
<dbReference type="InterPro" id="IPR008909">
    <property type="entry name" value="DALR_anticod-bd"/>
</dbReference>
<dbReference type="SMART" id="SM01016">
    <property type="entry name" value="Arg_tRNA_synt_N"/>
    <property type="match status" value="1"/>
</dbReference>
<evidence type="ECO:0000256" key="8">
    <source>
        <dbReference type="ARBA" id="ARBA00049339"/>
    </source>
</evidence>
<comment type="catalytic activity">
    <reaction evidence="8 9">
        <text>tRNA(Arg) + L-arginine + ATP = L-arginyl-tRNA(Arg) + AMP + diphosphate</text>
        <dbReference type="Rhea" id="RHEA:20301"/>
        <dbReference type="Rhea" id="RHEA-COMP:9658"/>
        <dbReference type="Rhea" id="RHEA-COMP:9673"/>
        <dbReference type="ChEBI" id="CHEBI:30616"/>
        <dbReference type="ChEBI" id="CHEBI:32682"/>
        <dbReference type="ChEBI" id="CHEBI:33019"/>
        <dbReference type="ChEBI" id="CHEBI:78442"/>
        <dbReference type="ChEBI" id="CHEBI:78513"/>
        <dbReference type="ChEBI" id="CHEBI:456215"/>
        <dbReference type="EC" id="6.1.1.19"/>
    </reaction>
</comment>
<dbReference type="SUPFAM" id="SSF47323">
    <property type="entry name" value="Anticodon-binding domain of a subclass of class I aminoacyl-tRNA synthetases"/>
    <property type="match status" value="1"/>
</dbReference>
<keyword evidence="7 9" id="KW-0030">Aminoacyl-tRNA synthetase</keyword>
<evidence type="ECO:0000256" key="2">
    <source>
        <dbReference type="ARBA" id="ARBA00022490"/>
    </source>
</evidence>
<dbReference type="InterPro" id="IPR001412">
    <property type="entry name" value="aa-tRNA-synth_I_CS"/>
</dbReference>
<protein>
    <recommendedName>
        <fullName evidence="9">Arginine--tRNA ligase</fullName>
        <ecNumber evidence="9">6.1.1.19</ecNumber>
    </recommendedName>
    <alternativeName>
        <fullName evidence="9">Arginyl-tRNA synthetase</fullName>
        <shortName evidence="9">ArgRS</shortName>
    </alternativeName>
</protein>
<evidence type="ECO:0000256" key="7">
    <source>
        <dbReference type="ARBA" id="ARBA00023146"/>
    </source>
</evidence>
<name>A0ABP3N5R5_9GAMM</name>
<dbReference type="Pfam" id="PF05746">
    <property type="entry name" value="DALR_1"/>
    <property type="match status" value="1"/>
</dbReference>
<feature type="domain" description="DALR anticodon binding" evidence="11">
    <location>
        <begin position="463"/>
        <end position="579"/>
    </location>
</feature>
<feature type="short sequence motif" description="'HIGH' region" evidence="9">
    <location>
        <begin position="123"/>
        <end position="133"/>
    </location>
</feature>
<proteinExistence type="inferred from homology"/>
<dbReference type="SUPFAM" id="SSF52374">
    <property type="entry name" value="Nucleotidylyl transferase"/>
    <property type="match status" value="1"/>
</dbReference>
<dbReference type="InterPro" id="IPR001278">
    <property type="entry name" value="Arg-tRNA-ligase"/>
</dbReference>
<evidence type="ECO:0000256" key="6">
    <source>
        <dbReference type="ARBA" id="ARBA00022917"/>
    </source>
</evidence>
<comment type="caution">
    <text evidence="13">The sequence shown here is derived from an EMBL/GenBank/DDBJ whole genome shotgun (WGS) entry which is preliminary data.</text>
</comment>
<comment type="subcellular location">
    <subcellularLocation>
        <location evidence="9">Cytoplasm</location>
    </subcellularLocation>
</comment>
<keyword evidence="5 9" id="KW-0067">ATP-binding</keyword>
<accession>A0ABP3N5R5</accession>
<dbReference type="CDD" id="cd07956">
    <property type="entry name" value="Anticodon_Ia_Arg"/>
    <property type="match status" value="1"/>
</dbReference>
<evidence type="ECO:0000256" key="4">
    <source>
        <dbReference type="ARBA" id="ARBA00022741"/>
    </source>
</evidence>